<dbReference type="EMBL" id="WQMT02000005">
    <property type="protein sequence ID" value="KAG9223277.1"/>
    <property type="molecule type" value="Genomic_DNA"/>
</dbReference>
<name>A0ACB7IYF3_PLECO</name>
<gene>
    <name evidence="1" type="ORF">CCMSSC00406_0000034</name>
</gene>
<organism evidence="1 2">
    <name type="scientific">Pleurotus cornucopiae</name>
    <name type="common">Cornucopia mushroom</name>
    <dbReference type="NCBI Taxonomy" id="5321"/>
    <lineage>
        <taxon>Eukaryota</taxon>
        <taxon>Fungi</taxon>
        <taxon>Dikarya</taxon>
        <taxon>Basidiomycota</taxon>
        <taxon>Agaricomycotina</taxon>
        <taxon>Agaricomycetes</taxon>
        <taxon>Agaricomycetidae</taxon>
        <taxon>Agaricales</taxon>
        <taxon>Pleurotineae</taxon>
        <taxon>Pleurotaceae</taxon>
        <taxon>Pleurotus</taxon>
    </lineage>
</organism>
<evidence type="ECO:0000313" key="1">
    <source>
        <dbReference type="EMBL" id="KAG9223277.1"/>
    </source>
</evidence>
<comment type="caution">
    <text evidence="1">The sequence shown here is derived from an EMBL/GenBank/DDBJ whole genome shotgun (WGS) entry which is preliminary data.</text>
</comment>
<reference evidence="1 2" key="1">
    <citation type="journal article" date="2021" name="Appl. Environ. Microbiol.">
        <title>Genetic linkage and physical mapping for an oyster mushroom Pleurotus cornucopiae and QTL analysis for the trait cap color.</title>
        <authorList>
            <person name="Zhang Y."/>
            <person name="Gao W."/>
            <person name="Sonnenberg A."/>
            <person name="Chen Q."/>
            <person name="Zhang J."/>
            <person name="Huang C."/>
        </authorList>
    </citation>
    <scope>NUCLEOTIDE SEQUENCE [LARGE SCALE GENOMIC DNA]</scope>
    <source>
        <strain evidence="1">CCMSSC00406</strain>
    </source>
</reference>
<proteinExistence type="predicted"/>
<sequence>MEMVTLLCADSATPHSFQQLWQKFSLNKFNLPPFPHLHTSIFYQLTRFVGNPAHSDEQSTSKVGQYTHPQDCLLDIAVEEPGGSALDTILTSPSSSNCLRIYESESLSLFNCTHNKPLSNQVDVTLAYNNVRDAPATIFQDKARRSSASGVRAPSATRGGSGISTIPQGVSTSSGPSSMPVPTAPSSFARPAYLELSALRHLLHTEEPPRLPARKVESIVPSGASPSPYAALSESDEESDGTPPRDVRATSRPPPPASTYTVLPSRWSEETRHQSLTVSAEGRELTFHGQSSSGDKDAASARTTHPAPAACGIYYYEVEILNKPSKGCSTSIGFAGPDARLSRLPGSERSSWGYHGSDGYCYASEREGSPYGVQFQTGDVIGCGIDFTTRRMFFTRNGSWINDVFDNVGKDCDLYPSVGMRINSESVRVNFGQEAFKYDIEYHVQQKRSTVWNSILTTPISGTIVEGRPGEVSEEQSKGRINRLILSYLAHHGYARTARAFQTQIARAREGIVGDGDVEMEGNGEDELESEIEQRTKVVHAVMEGDIDGAIQEAKRCYQDVLKMEDGLVLFKLKCRKFVELVMKSTEMKDKMSNGGEEDGMVMDIDDEEDKPITNGHAAAAYEKALTDAISYGQSLHGEYKDDERSEVQDVLKRTFGILAFYDPRKAVGSASEVVGKDARMELATEVNQAILKSQGKPSRPILETVYRHTAGCIVQLGLMGIGSAAFADMQRELLE</sequence>
<keyword evidence="2" id="KW-1185">Reference proteome</keyword>
<protein>
    <submittedName>
        <fullName evidence="1">Uncharacterized protein</fullName>
    </submittedName>
</protein>
<accession>A0ACB7IYF3</accession>
<evidence type="ECO:0000313" key="2">
    <source>
        <dbReference type="Proteomes" id="UP000824881"/>
    </source>
</evidence>
<dbReference type="Proteomes" id="UP000824881">
    <property type="component" value="Unassembled WGS sequence"/>
</dbReference>